<dbReference type="RefSeq" id="XP_008100167.1">
    <property type="nucleotide sequence ID" value="XM_008101976.1"/>
</dbReference>
<dbReference type="PANTHER" id="PTHR33112:SF16">
    <property type="entry name" value="HETEROKARYON INCOMPATIBILITY DOMAIN-CONTAINING PROTEIN"/>
    <property type="match status" value="1"/>
</dbReference>
<dbReference type="InterPro" id="IPR010730">
    <property type="entry name" value="HET"/>
</dbReference>
<evidence type="ECO:0000313" key="3">
    <source>
        <dbReference type="Proteomes" id="UP000008782"/>
    </source>
</evidence>
<dbReference type="OrthoDB" id="4814906at2759"/>
<name>E3QZ59_COLGM</name>
<dbReference type="EMBL" id="GG697411">
    <property type="protein sequence ID" value="EFQ36147.1"/>
    <property type="molecule type" value="Genomic_DNA"/>
</dbReference>
<sequence>MNQMVKFIRSCVDTCDSEHALCKQPTLRMPARVLDVGRMDDNQVQLVDTASMMVSPYVALSYCWGESNHLLTTEKNFQDMTTGIYVAEFPQTIRDAVEVTRRLNLKYLWVDAICIIQDSALDWEVESAKMASVYHNAYLTIAAGTSACASEGFLDQQHLSASHETPFRMKWRTDRGETSILAVRAVPARHTHSINLAGDRQNSLPLNTRGWSLQEELLSRRTITYTQNELWWTCQTQRDCECHAFDEITRDGPKALMSPTLMTTHSAAFEQWQAVVSEFSTRKLSYELDKLPALSGLASVVQKKTGSSYVAGLWKDNFVRDLNWYSPARTLDKLEDAKAKATGAYCAPTFSWASANGLIGFFKGSFAVSQTGVVPTTEWVARCTLIAANTVVGGSNPLGRVESGYATLRGHLSEALLGVSTACPSGMESHTLRYHGEWVRFHPDMQLEEVQLTAAGSKGAPAVSMRRSPAGSRAQTLRSESPVLLFYLGDWGFPDQEIIRIQRTYLVLGRSPLDTSQYERLGLAHHEPRFELNKTAQGCEGWVETITLW</sequence>
<keyword evidence="3" id="KW-1185">Reference proteome</keyword>
<evidence type="ECO:0000259" key="1">
    <source>
        <dbReference type="Pfam" id="PF06985"/>
    </source>
</evidence>
<organism evidence="3">
    <name type="scientific">Colletotrichum graminicola (strain M1.001 / M2 / FGSC 10212)</name>
    <name type="common">Maize anthracnose fungus</name>
    <name type="synonym">Glomerella graminicola</name>
    <dbReference type="NCBI Taxonomy" id="645133"/>
    <lineage>
        <taxon>Eukaryota</taxon>
        <taxon>Fungi</taxon>
        <taxon>Dikarya</taxon>
        <taxon>Ascomycota</taxon>
        <taxon>Pezizomycotina</taxon>
        <taxon>Sordariomycetes</taxon>
        <taxon>Hypocreomycetidae</taxon>
        <taxon>Glomerellales</taxon>
        <taxon>Glomerellaceae</taxon>
        <taxon>Colletotrichum</taxon>
        <taxon>Colletotrichum graminicola species complex</taxon>
    </lineage>
</organism>
<dbReference type="Proteomes" id="UP000008782">
    <property type="component" value="Unassembled WGS sequence"/>
</dbReference>
<dbReference type="GeneID" id="24416656"/>
<gene>
    <name evidence="2" type="ORF">GLRG_11291</name>
</gene>
<dbReference type="VEuPathDB" id="FungiDB:GLRG_11291"/>
<feature type="domain" description="Heterokaryon incompatibility" evidence="1">
    <location>
        <begin position="57"/>
        <end position="215"/>
    </location>
</feature>
<protein>
    <submittedName>
        <fullName evidence="2">Heterokaryon incompatibility protein</fullName>
    </submittedName>
</protein>
<dbReference type="STRING" id="645133.E3QZ59"/>
<proteinExistence type="predicted"/>
<dbReference type="HOGENOM" id="CLU_002639_3_1_1"/>
<dbReference type="eggNOG" id="ENOG502SN0Y">
    <property type="taxonomic scope" value="Eukaryota"/>
</dbReference>
<dbReference type="AlphaFoldDB" id="E3QZ59"/>
<reference evidence="3" key="1">
    <citation type="journal article" date="2012" name="Nat. Genet.">
        <title>Lifestyle transitions in plant pathogenic Colletotrichum fungi deciphered by genome and transcriptome analyses.</title>
        <authorList>
            <person name="O'Connell R.J."/>
            <person name="Thon M.R."/>
            <person name="Hacquard S."/>
            <person name="Amyotte S.G."/>
            <person name="Kleemann J."/>
            <person name="Torres M.F."/>
            <person name="Damm U."/>
            <person name="Buiate E.A."/>
            <person name="Epstein L."/>
            <person name="Alkan N."/>
            <person name="Altmueller J."/>
            <person name="Alvarado-Balderrama L."/>
            <person name="Bauser C.A."/>
            <person name="Becker C."/>
            <person name="Birren B.W."/>
            <person name="Chen Z."/>
            <person name="Choi J."/>
            <person name="Crouch J.A."/>
            <person name="Duvick J.P."/>
            <person name="Farman M.A."/>
            <person name="Gan P."/>
            <person name="Heiman D."/>
            <person name="Henrissat B."/>
            <person name="Howard R.J."/>
            <person name="Kabbage M."/>
            <person name="Koch C."/>
            <person name="Kracher B."/>
            <person name="Kubo Y."/>
            <person name="Law A.D."/>
            <person name="Lebrun M.-H."/>
            <person name="Lee Y.-H."/>
            <person name="Miyara I."/>
            <person name="Moore N."/>
            <person name="Neumann U."/>
            <person name="Nordstroem K."/>
            <person name="Panaccione D.G."/>
            <person name="Panstruga R."/>
            <person name="Place M."/>
            <person name="Proctor R.H."/>
            <person name="Prusky D."/>
            <person name="Rech G."/>
            <person name="Reinhardt R."/>
            <person name="Rollins J.A."/>
            <person name="Rounsley S."/>
            <person name="Schardl C.L."/>
            <person name="Schwartz D.C."/>
            <person name="Shenoy N."/>
            <person name="Shirasu K."/>
            <person name="Sikhakolli U.R."/>
            <person name="Stueber K."/>
            <person name="Sukno S.A."/>
            <person name="Sweigard J.A."/>
            <person name="Takano Y."/>
            <person name="Takahara H."/>
            <person name="Trail F."/>
            <person name="van der Does H.C."/>
            <person name="Voll L.M."/>
            <person name="Will I."/>
            <person name="Young S."/>
            <person name="Zeng Q."/>
            <person name="Zhang J."/>
            <person name="Zhou S."/>
            <person name="Dickman M.B."/>
            <person name="Schulze-Lefert P."/>
            <person name="Ver Loren van Themaat E."/>
            <person name="Ma L.-J."/>
            <person name="Vaillancourt L.J."/>
        </authorList>
    </citation>
    <scope>NUCLEOTIDE SEQUENCE [LARGE SCALE GENOMIC DNA]</scope>
    <source>
        <strain evidence="3">M1.001 / M2 / FGSC 10212</strain>
    </source>
</reference>
<dbReference type="PANTHER" id="PTHR33112">
    <property type="entry name" value="DOMAIN PROTEIN, PUTATIVE-RELATED"/>
    <property type="match status" value="1"/>
</dbReference>
<accession>E3QZ59</accession>
<dbReference type="Pfam" id="PF06985">
    <property type="entry name" value="HET"/>
    <property type="match status" value="1"/>
</dbReference>
<evidence type="ECO:0000313" key="2">
    <source>
        <dbReference type="EMBL" id="EFQ36147.1"/>
    </source>
</evidence>